<comment type="caution">
    <text evidence="4">The sequence shown here is derived from an EMBL/GenBank/DDBJ whole genome shotgun (WGS) entry which is preliminary data.</text>
</comment>
<dbReference type="GO" id="GO:0003677">
    <property type="term" value="F:DNA binding"/>
    <property type="evidence" value="ECO:0007669"/>
    <property type="project" value="UniProtKB-KW"/>
</dbReference>
<evidence type="ECO:0000256" key="2">
    <source>
        <dbReference type="ARBA" id="ARBA00023125"/>
    </source>
</evidence>
<evidence type="ECO:0000256" key="1">
    <source>
        <dbReference type="ARBA" id="ARBA00022578"/>
    </source>
</evidence>
<evidence type="ECO:0000313" key="4">
    <source>
        <dbReference type="EMBL" id="KKL51832.1"/>
    </source>
</evidence>
<organism evidence="4">
    <name type="scientific">marine sediment metagenome</name>
    <dbReference type="NCBI Taxonomy" id="412755"/>
    <lineage>
        <taxon>unclassified sequences</taxon>
        <taxon>metagenomes</taxon>
        <taxon>ecological metagenomes</taxon>
    </lineage>
</organism>
<dbReference type="Pfam" id="PF00872">
    <property type="entry name" value="Transposase_mut"/>
    <property type="match status" value="1"/>
</dbReference>
<keyword evidence="3" id="KW-0233">DNA recombination</keyword>
<dbReference type="PANTHER" id="PTHR33217">
    <property type="entry name" value="TRANSPOSASE FOR INSERTION SEQUENCE ELEMENT IS1081"/>
    <property type="match status" value="1"/>
</dbReference>
<dbReference type="GO" id="GO:0006313">
    <property type="term" value="P:DNA transposition"/>
    <property type="evidence" value="ECO:0007669"/>
    <property type="project" value="InterPro"/>
</dbReference>
<reference evidence="4" key="1">
    <citation type="journal article" date="2015" name="Nature">
        <title>Complex archaea that bridge the gap between prokaryotes and eukaryotes.</title>
        <authorList>
            <person name="Spang A."/>
            <person name="Saw J.H."/>
            <person name="Jorgensen S.L."/>
            <person name="Zaremba-Niedzwiedzka K."/>
            <person name="Martijn J."/>
            <person name="Lind A.E."/>
            <person name="van Eijk R."/>
            <person name="Schleper C."/>
            <person name="Guy L."/>
            <person name="Ettema T.J."/>
        </authorList>
    </citation>
    <scope>NUCLEOTIDE SEQUENCE</scope>
</reference>
<evidence type="ECO:0008006" key="5">
    <source>
        <dbReference type="Google" id="ProtNLM"/>
    </source>
</evidence>
<keyword evidence="1" id="KW-0815">Transposition</keyword>
<proteinExistence type="predicted"/>
<dbReference type="GO" id="GO:0004803">
    <property type="term" value="F:transposase activity"/>
    <property type="evidence" value="ECO:0007669"/>
    <property type="project" value="InterPro"/>
</dbReference>
<dbReference type="PANTHER" id="PTHR33217:SF7">
    <property type="entry name" value="TRANSPOSASE FOR INSERTION SEQUENCE ELEMENT IS1081"/>
    <property type="match status" value="1"/>
</dbReference>
<dbReference type="AlphaFoldDB" id="A0A0F9FLB6"/>
<name>A0A0F9FLB6_9ZZZZ</name>
<accession>A0A0F9FLB6</accession>
<gene>
    <name evidence="4" type="ORF">LCGC14_2291540</name>
</gene>
<sequence>MALKEQEQITKNYSEDLLTELINYQGENLMGEIVRLGLQQMMELDRDEHIGVGSYVRGEERRSQRNGYKSRQLYTRVGTLALRVPQTRDGQFYPAILERYQRSEKALVLALAEAYIQGVSTRKMKMITEKLMGREFSSMAISRFSATLDAELDSWRERSFEKEYRYMIIDARYESCRVEGKIIDIAVLIALGIDSEGYRHVLGIETAWGETSDSWDRFIGGLKQRGLEGVRLFTSDAHPGIHPAIKKHYPGAIWQRCQRHYSVNALDLVPKSQRDDLYNMLLHAWDSDTYKEAKKRLDKISVHYQDKYPDLAEFISEHGWETLGVYDAAPVEHHKRLRTTNMIERVNQELKRRSKVVRIFPNPASCVRLFTALLKEWHEDWVTGRIYLDMERLREFENQKTAHQQERAPADELSSIKEQRITVV</sequence>
<keyword evidence="2" id="KW-0238">DNA-binding</keyword>
<dbReference type="InterPro" id="IPR001207">
    <property type="entry name" value="Transposase_mutator"/>
</dbReference>
<evidence type="ECO:0000256" key="3">
    <source>
        <dbReference type="ARBA" id="ARBA00023172"/>
    </source>
</evidence>
<dbReference type="EMBL" id="LAZR01032112">
    <property type="protein sequence ID" value="KKL51832.1"/>
    <property type="molecule type" value="Genomic_DNA"/>
</dbReference>
<dbReference type="NCBIfam" id="NF033543">
    <property type="entry name" value="transpos_IS256"/>
    <property type="match status" value="1"/>
</dbReference>
<protein>
    <recommendedName>
        <fullName evidence="5">Mutator family transposase</fullName>
    </recommendedName>
</protein>